<dbReference type="Pfam" id="PF00476">
    <property type="entry name" value="DNA_pol_A"/>
    <property type="match status" value="1"/>
</dbReference>
<feature type="region of interest" description="Disordered" evidence="4">
    <location>
        <begin position="418"/>
        <end position="445"/>
    </location>
</feature>
<evidence type="ECO:0000256" key="1">
    <source>
        <dbReference type="ARBA" id="ARBA00012417"/>
    </source>
</evidence>
<reference evidence="6 7" key="1">
    <citation type="submission" date="2020-07" db="EMBL/GenBank/DDBJ databases">
        <title>Sequencing the genomes of 1000 actinobacteria strains.</title>
        <authorList>
            <person name="Klenk H.-P."/>
        </authorList>
    </citation>
    <scope>NUCLEOTIDE SEQUENCE [LARGE SCALE GENOMIC DNA]</scope>
    <source>
        <strain evidence="6 7">DSM 22083</strain>
    </source>
</reference>
<dbReference type="Gene3D" id="3.30.70.370">
    <property type="match status" value="1"/>
</dbReference>
<dbReference type="PANTHER" id="PTHR10133:SF27">
    <property type="entry name" value="DNA POLYMERASE NU"/>
    <property type="match status" value="1"/>
</dbReference>
<dbReference type="PANTHER" id="PTHR10133">
    <property type="entry name" value="DNA POLYMERASE I"/>
    <property type="match status" value="1"/>
</dbReference>
<keyword evidence="7" id="KW-1185">Reference proteome</keyword>
<dbReference type="SMART" id="SM00482">
    <property type="entry name" value="POLAc"/>
    <property type="match status" value="1"/>
</dbReference>
<evidence type="ECO:0000256" key="4">
    <source>
        <dbReference type="SAM" id="MobiDB-lite"/>
    </source>
</evidence>
<dbReference type="AlphaFoldDB" id="A0A7Y9I9J2"/>
<feature type="domain" description="DNA-directed DNA polymerase family A palm" evidence="5">
    <location>
        <begin position="298"/>
        <end position="505"/>
    </location>
</feature>
<dbReference type="GO" id="GO:0006261">
    <property type="term" value="P:DNA-templated DNA replication"/>
    <property type="evidence" value="ECO:0007669"/>
    <property type="project" value="InterPro"/>
</dbReference>
<evidence type="ECO:0000256" key="2">
    <source>
        <dbReference type="ARBA" id="ARBA00022705"/>
    </source>
</evidence>
<protein>
    <recommendedName>
        <fullName evidence="1">DNA-directed DNA polymerase</fullName>
        <ecNumber evidence="1">2.7.7.7</ecNumber>
    </recommendedName>
</protein>
<dbReference type="InterPro" id="IPR002298">
    <property type="entry name" value="DNA_polymerase_A"/>
</dbReference>
<proteinExistence type="predicted"/>
<dbReference type="SUPFAM" id="SSF56672">
    <property type="entry name" value="DNA/RNA polymerases"/>
    <property type="match status" value="1"/>
</dbReference>
<name>A0A7Y9I9J2_9ACTN</name>
<dbReference type="Proteomes" id="UP000569914">
    <property type="component" value="Unassembled WGS sequence"/>
</dbReference>
<dbReference type="InterPro" id="IPR001098">
    <property type="entry name" value="DNA-dir_DNA_pol_A_palm_dom"/>
</dbReference>
<sequence>MEEIAVAVADDLVVLRSLGGASDETIDRSAAPVRLGELERAGARWVWADTRELYPELLRAGVRLERCVDLRLCHAILAASTYLAEPLQSSDTFWDRSPAELLEDEQPTLLARPMERADLDQVVAEHRLQTAAVADSPHRHRLRLLLAAESAGALIAAELHHHGLPFDVAVHDRQLTELLGPKPRFGGRPAVLEGLLGEIRTALGQPGLNPDSPPELLRALHTVGLDATSTRQWELSKLDHPAIAPLLTYKKLSRLLSANGWGWADQWVRDGRFRPEYVPAGVVTGRWATRGGGALQIPKLLRGAVTAEPGWRLVVADAAQLEPRVLAAMASDHRLARAARGGDLYQGLVDEGVVETRAKAKVAMLGALYGATTGESGQLMPRLIKAYPRATGLVEDAARAGERGEVVTTWLGRSSPRPGPWWYEGQNAASQPEAGPTEQRRARQQARDWGRFTRNFVVQGTAAEWALCWMADLRNRLATLGPPDDRPYLVYFLHDEIIVHTPDRLADQAEHSVREAAHTATRLMFGDFEIDLALDLATVTSYAETEPAADIAAELETSEESLEPVDQTGWSAQA</sequence>
<dbReference type="GO" id="GO:0003677">
    <property type="term" value="F:DNA binding"/>
    <property type="evidence" value="ECO:0007669"/>
    <property type="project" value="InterPro"/>
</dbReference>
<evidence type="ECO:0000313" key="7">
    <source>
        <dbReference type="Proteomes" id="UP000569914"/>
    </source>
</evidence>
<dbReference type="NCBIfam" id="NF011538">
    <property type="entry name" value="PRK14975.1-1"/>
    <property type="match status" value="1"/>
</dbReference>
<evidence type="ECO:0000313" key="6">
    <source>
        <dbReference type="EMBL" id="NYE72687.1"/>
    </source>
</evidence>
<evidence type="ECO:0000259" key="5">
    <source>
        <dbReference type="SMART" id="SM00482"/>
    </source>
</evidence>
<accession>A0A7Y9I9J2</accession>
<dbReference type="Gene3D" id="1.10.150.20">
    <property type="entry name" value="5' to 3' exonuclease, C-terminal subdomain"/>
    <property type="match status" value="1"/>
</dbReference>
<dbReference type="EC" id="2.7.7.7" evidence="1"/>
<keyword evidence="6" id="KW-0808">Transferase</keyword>
<organism evidence="6 7">
    <name type="scientific">Microlunatus parietis</name>
    <dbReference type="NCBI Taxonomy" id="682979"/>
    <lineage>
        <taxon>Bacteria</taxon>
        <taxon>Bacillati</taxon>
        <taxon>Actinomycetota</taxon>
        <taxon>Actinomycetes</taxon>
        <taxon>Propionibacteriales</taxon>
        <taxon>Propionibacteriaceae</taxon>
        <taxon>Microlunatus</taxon>
    </lineage>
</organism>
<gene>
    <name evidence="6" type="ORF">BKA15_004016</name>
</gene>
<keyword evidence="2" id="KW-0235">DNA replication</keyword>
<dbReference type="GO" id="GO:0006302">
    <property type="term" value="P:double-strand break repair"/>
    <property type="evidence" value="ECO:0007669"/>
    <property type="project" value="TreeGrafter"/>
</dbReference>
<dbReference type="EMBL" id="JACCBU010000001">
    <property type="protein sequence ID" value="NYE72687.1"/>
    <property type="molecule type" value="Genomic_DNA"/>
</dbReference>
<dbReference type="RefSeq" id="WP_218871487.1">
    <property type="nucleotide sequence ID" value="NZ_JACCBU010000001.1"/>
</dbReference>
<dbReference type="GO" id="GO:0003887">
    <property type="term" value="F:DNA-directed DNA polymerase activity"/>
    <property type="evidence" value="ECO:0007669"/>
    <property type="project" value="UniProtKB-EC"/>
</dbReference>
<dbReference type="InterPro" id="IPR043502">
    <property type="entry name" value="DNA/RNA_pol_sf"/>
</dbReference>
<dbReference type="CDD" id="cd06444">
    <property type="entry name" value="DNA_pol_A"/>
    <property type="match status" value="1"/>
</dbReference>
<keyword evidence="6" id="KW-0548">Nucleotidyltransferase</keyword>
<comment type="caution">
    <text evidence="6">The sequence shown here is derived from an EMBL/GenBank/DDBJ whole genome shotgun (WGS) entry which is preliminary data.</text>
</comment>
<evidence type="ECO:0000256" key="3">
    <source>
        <dbReference type="ARBA" id="ARBA00049244"/>
    </source>
</evidence>
<comment type="catalytic activity">
    <reaction evidence="3">
        <text>DNA(n) + a 2'-deoxyribonucleoside 5'-triphosphate = DNA(n+1) + diphosphate</text>
        <dbReference type="Rhea" id="RHEA:22508"/>
        <dbReference type="Rhea" id="RHEA-COMP:17339"/>
        <dbReference type="Rhea" id="RHEA-COMP:17340"/>
        <dbReference type="ChEBI" id="CHEBI:33019"/>
        <dbReference type="ChEBI" id="CHEBI:61560"/>
        <dbReference type="ChEBI" id="CHEBI:173112"/>
        <dbReference type="EC" id="2.7.7.7"/>
    </reaction>
</comment>